<dbReference type="InterPro" id="IPR036661">
    <property type="entry name" value="Luciferase-like_sf"/>
</dbReference>
<feature type="domain" description="Luciferase-like" evidence="2">
    <location>
        <begin position="10"/>
        <end position="295"/>
    </location>
</feature>
<dbReference type="PANTHER" id="PTHR43244:SF1">
    <property type="entry name" value="5,10-METHYLENETETRAHYDROMETHANOPTERIN REDUCTASE"/>
    <property type="match status" value="1"/>
</dbReference>
<dbReference type="InterPro" id="IPR011251">
    <property type="entry name" value="Luciferase-like_dom"/>
</dbReference>
<dbReference type="Pfam" id="PF00296">
    <property type="entry name" value="Bac_luciferase"/>
    <property type="match status" value="1"/>
</dbReference>
<accession>A0A0C6FLE6</accession>
<reference evidence="4" key="2">
    <citation type="submission" date="2015-01" db="EMBL/GenBank/DDBJ databases">
        <title>Complete genome sequence of Methylobacterium aquaticum strain 22A.</title>
        <authorList>
            <person name="Tani A."/>
            <person name="Ogura Y."/>
            <person name="Hayashi T."/>
        </authorList>
    </citation>
    <scope>NUCLEOTIDE SEQUENCE [LARGE SCALE GENOMIC DNA]</scope>
    <source>
        <strain evidence="4">MA-22A</strain>
    </source>
</reference>
<organism evidence="3 4">
    <name type="scientific">Methylobacterium aquaticum</name>
    <dbReference type="NCBI Taxonomy" id="270351"/>
    <lineage>
        <taxon>Bacteria</taxon>
        <taxon>Pseudomonadati</taxon>
        <taxon>Pseudomonadota</taxon>
        <taxon>Alphaproteobacteria</taxon>
        <taxon>Hyphomicrobiales</taxon>
        <taxon>Methylobacteriaceae</taxon>
        <taxon>Methylobacterium</taxon>
    </lineage>
</organism>
<dbReference type="NCBIfam" id="TIGR03885">
    <property type="entry name" value="flavin_revert"/>
    <property type="match status" value="1"/>
</dbReference>
<proteinExistence type="predicted"/>
<dbReference type="InterPro" id="IPR023907">
    <property type="entry name" value="Non-F420_Flavin_OxRdtase"/>
</dbReference>
<evidence type="ECO:0000313" key="3">
    <source>
        <dbReference type="EMBL" id="BAQ47952.1"/>
    </source>
</evidence>
<dbReference type="RefSeq" id="WP_060848795.1">
    <property type="nucleotide sequence ID" value="NZ_AP014704.1"/>
</dbReference>
<dbReference type="Proteomes" id="UP000061432">
    <property type="component" value="Chromosome"/>
</dbReference>
<keyword evidence="1" id="KW-0560">Oxidoreductase</keyword>
<dbReference type="InterPro" id="IPR050564">
    <property type="entry name" value="F420-G6PD/mer"/>
</dbReference>
<protein>
    <submittedName>
        <fullName evidence="3">5,10-methylene tetrahydromethanopterinreductase</fullName>
    </submittedName>
</protein>
<dbReference type="KEGG" id="maqu:Maq22A_c25260"/>
<dbReference type="EMBL" id="AP014704">
    <property type="protein sequence ID" value="BAQ47952.1"/>
    <property type="molecule type" value="Genomic_DNA"/>
</dbReference>
<dbReference type="GO" id="GO:0016705">
    <property type="term" value="F:oxidoreductase activity, acting on paired donors, with incorporation or reduction of molecular oxygen"/>
    <property type="evidence" value="ECO:0007669"/>
    <property type="project" value="InterPro"/>
</dbReference>
<evidence type="ECO:0000313" key="4">
    <source>
        <dbReference type="Proteomes" id="UP000061432"/>
    </source>
</evidence>
<evidence type="ECO:0000259" key="2">
    <source>
        <dbReference type="Pfam" id="PF00296"/>
    </source>
</evidence>
<evidence type="ECO:0000256" key="1">
    <source>
        <dbReference type="ARBA" id="ARBA00023002"/>
    </source>
</evidence>
<sequence length="343" mass="37005">MTLYSYHISHEQCPPRALLALAQRAEQAGFDGAFSSDHLQPWSPSQGESGFAWAWLGAALQATERLTFGVISVPGGWRYHPVVLAQAVATLGQMFPGRVPWVALGSGQAMNERATGGPWPDKAERNARLREGAEIMRALLAGETVTQRGRLTAVEAKVWSLPETPTRLVGAATSIETAAWLGTWADGLLTVGTNPEALGPIVDAFRENGGADKPVFLKMDLSYAPDPAEALHQAHAEWRFNALPASVAWELPRPTDFEAAARYLRPEDMHETVLISHDLPALTERIAACAALGFDSIDLHQVGGSQPAFIDAFGERVLPVLHGRKAPVIEFDPFGRKPAARAG</sequence>
<dbReference type="Gene3D" id="3.20.20.30">
    <property type="entry name" value="Luciferase-like domain"/>
    <property type="match status" value="1"/>
</dbReference>
<dbReference type="PATRIC" id="fig|270351.10.peg.4850"/>
<reference evidence="3 4" key="1">
    <citation type="journal article" date="2015" name="Genome Announc.">
        <title>Complete Genome Sequence of Methylobacterium aquaticum Strain 22A, Isolated from Racomitrium japonicum Moss.</title>
        <authorList>
            <person name="Tani A."/>
            <person name="Ogura Y."/>
            <person name="Hayashi T."/>
            <person name="Kimbara K."/>
        </authorList>
    </citation>
    <scope>NUCLEOTIDE SEQUENCE [LARGE SCALE GENOMIC DNA]</scope>
    <source>
        <strain evidence="3 4">MA-22A</strain>
    </source>
</reference>
<dbReference type="AlphaFoldDB" id="A0A0C6FLE6"/>
<dbReference type="STRING" id="270351.Maq22A_c25260"/>
<dbReference type="PANTHER" id="PTHR43244">
    <property type="match status" value="1"/>
</dbReference>
<name>A0A0C6FLE6_9HYPH</name>
<dbReference type="InterPro" id="IPR019945">
    <property type="entry name" value="F420_G6P_DH-rel"/>
</dbReference>
<dbReference type="NCBIfam" id="TIGR03557">
    <property type="entry name" value="F420_G6P_family"/>
    <property type="match status" value="1"/>
</dbReference>
<dbReference type="SUPFAM" id="SSF51679">
    <property type="entry name" value="Bacterial luciferase-like"/>
    <property type="match status" value="1"/>
</dbReference>
<gene>
    <name evidence="3" type="ORF">Maq22A_c25260</name>
</gene>
<dbReference type="OrthoDB" id="180193at2"/>